<gene>
    <name evidence="1" type="ORF">BU25DRAFT_420733</name>
</gene>
<comment type="caution">
    <text evidence="1">The sequence shown here is derived from an EMBL/GenBank/DDBJ whole genome shotgun (WGS) entry which is preliminary data.</text>
</comment>
<dbReference type="EMBL" id="MU006712">
    <property type="protein sequence ID" value="KAF2628789.1"/>
    <property type="molecule type" value="Genomic_DNA"/>
</dbReference>
<organism evidence="1 2">
    <name type="scientific">Macroventuria anomochaeta</name>
    <dbReference type="NCBI Taxonomy" id="301207"/>
    <lineage>
        <taxon>Eukaryota</taxon>
        <taxon>Fungi</taxon>
        <taxon>Dikarya</taxon>
        <taxon>Ascomycota</taxon>
        <taxon>Pezizomycotina</taxon>
        <taxon>Dothideomycetes</taxon>
        <taxon>Pleosporomycetidae</taxon>
        <taxon>Pleosporales</taxon>
        <taxon>Pleosporineae</taxon>
        <taxon>Didymellaceae</taxon>
        <taxon>Macroventuria</taxon>
    </lineage>
</organism>
<evidence type="ECO:0000313" key="2">
    <source>
        <dbReference type="Proteomes" id="UP000799754"/>
    </source>
</evidence>
<keyword evidence="2" id="KW-1185">Reference proteome</keyword>
<protein>
    <submittedName>
        <fullName evidence="1">Uncharacterized protein</fullName>
    </submittedName>
</protein>
<name>A0ACB6S429_9PLEO</name>
<reference evidence="1" key="1">
    <citation type="journal article" date="2020" name="Stud. Mycol.">
        <title>101 Dothideomycetes genomes: a test case for predicting lifestyles and emergence of pathogens.</title>
        <authorList>
            <person name="Haridas S."/>
            <person name="Albert R."/>
            <person name="Binder M."/>
            <person name="Bloem J."/>
            <person name="Labutti K."/>
            <person name="Salamov A."/>
            <person name="Andreopoulos B."/>
            <person name="Baker S."/>
            <person name="Barry K."/>
            <person name="Bills G."/>
            <person name="Bluhm B."/>
            <person name="Cannon C."/>
            <person name="Castanera R."/>
            <person name="Culley D."/>
            <person name="Daum C."/>
            <person name="Ezra D."/>
            <person name="Gonzalez J."/>
            <person name="Henrissat B."/>
            <person name="Kuo A."/>
            <person name="Liang C."/>
            <person name="Lipzen A."/>
            <person name="Lutzoni F."/>
            <person name="Magnuson J."/>
            <person name="Mondo S."/>
            <person name="Nolan M."/>
            <person name="Ohm R."/>
            <person name="Pangilinan J."/>
            <person name="Park H.-J."/>
            <person name="Ramirez L."/>
            <person name="Alfaro M."/>
            <person name="Sun H."/>
            <person name="Tritt A."/>
            <person name="Yoshinaga Y."/>
            <person name="Zwiers L.-H."/>
            <person name="Turgeon B."/>
            <person name="Goodwin S."/>
            <person name="Spatafora J."/>
            <person name="Crous P."/>
            <person name="Grigoriev I."/>
        </authorList>
    </citation>
    <scope>NUCLEOTIDE SEQUENCE</scope>
    <source>
        <strain evidence="1">CBS 525.71</strain>
    </source>
</reference>
<dbReference type="Proteomes" id="UP000799754">
    <property type="component" value="Unassembled WGS sequence"/>
</dbReference>
<proteinExistence type="predicted"/>
<evidence type="ECO:0000313" key="1">
    <source>
        <dbReference type="EMBL" id="KAF2628789.1"/>
    </source>
</evidence>
<sequence length="158" mass="17331">MHQFRRCLKLCGSWTHIELTVASRQQLEALINAGDSGSYSSKLALTPDSSNLLLRDANGHFNALQDQNDTIQPFYFIIADRTDFREEGMLGVCLDCSQGEGDVGVAGCSAIWRIPGAGNSKMNWQTGYEMKEAEGAEWAKDDDAEAMERTSLAAGYLS</sequence>
<accession>A0ACB6S429</accession>